<dbReference type="AlphaFoldDB" id="A0A2U2NA95"/>
<accession>A0A2U2NA95</accession>
<protein>
    <recommendedName>
        <fullName evidence="2">Lipoprotein LpqB N-terminal domain-containing protein</fullName>
    </recommendedName>
</protein>
<name>A0A2U2NA95_9BIFI</name>
<gene>
    <name evidence="3" type="ORF">DF196_05315</name>
</gene>
<evidence type="ECO:0000259" key="2">
    <source>
        <dbReference type="Pfam" id="PF25976"/>
    </source>
</evidence>
<sequence length="577" mass="61085">MTRHIATRLASALMAVACGFTLTACSTGPLGLPTKGAVQTLAPAEQQTRRVYTNPEGPSEDAQPETIVKGFYDAMPAGVQSDGYRVAREFLTSAASASWNGDSAAVVYGGTPEFRRRANTMSAPQGAESSLIVEVRLQAVGLLDSHGIYRPADSSKTRTISYTLIKTKGQWRISSLEDGVVISSADFEQVFRQVSVYQVAKSGKQLVPDVRWLSWRNWRTQAVNEVLGDVPGWLSGTVHEAELGAISLAVDSVPLKDSAVTVELTSGVTMLTSEERALLVHRIRLTLGDGNTGYTLKVTGDGVDYSDADSDVKLGADQPNVGVYTLTGGHVVSLASSSPLRMGDVPGYDDAKGFVFSSSGGAVLRADGVVECLESDGSVCGAMFDGEPMKAITAGLGGEIWAVDEDGRTLYVSHDRKETKLQPDWLGNTDRITAVAVSPEGARLALAVVGDGFNGVEMTGVSRDSSNTVDGLGKGVTTVSLTRNVGMLTFYNDLNLVYATLPQDDDNRQEAYRQVVPGPSQVQRLPDVTVAAMASGQISLYRRLAVLDTQGTVRSVSGSLDGSWSIADSQVTALGAQ</sequence>
<proteinExistence type="predicted"/>
<dbReference type="Pfam" id="PF25976">
    <property type="entry name" value="LpqB_N"/>
    <property type="match status" value="1"/>
</dbReference>
<evidence type="ECO:0000313" key="4">
    <source>
        <dbReference type="Proteomes" id="UP000245876"/>
    </source>
</evidence>
<evidence type="ECO:0000313" key="3">
    <source>
        <dbReference type="EMBL" id="PWG66071.1"/>
    </source>
</evidence>
<feature type="signal peptide" evidence="1">
    <location>
        <begin position="1"/>
        <end position="24"/>
    </location>
</feature>
<organism evidence="3 4">
    <name type="scientific">Bifidobacterium callitrichidarum</name>
    <dbReference type="NCBI Taxonomy" id="2052941"/>
    <lineage>
        <taxon>Bacteria</taxon>
        <taxon>Bacillati</taxon>
        <taxon>Actinomycetota</taxon>
        <taxon>Actinomycetes</taxon>
        <taxon>Bifidobacteriales</taxon>
        <taxon>Bifidobacteriaceae</taxon>
        <taxon>Bifidobacterium</taxon>
    </lineage>
</organism>
<evidence type="ECO:0000256" key="1">
    <source>
        <dbReference type="SAM" id="SignalP"/>
    </source>
</evidence>
<dbReference type="SUPFAM" id="SSF63829">
    <property type="entry name" value="Calcium-dependent phosphotriesterase"/>
    <property type="match status" value="1"/>
</dbReference>
<dbReference type="InterPro" id="IPR059026">
    <property type="entry name" value="LpqB_N"/>
</dbReference>
<dbReference type="OrthoDB" id="3226781at2"/>
<keyword evidence="1" id="KW-0732">Signal</keyword>
<comment type="caution">
    <text evidence="3">The sequence shown here is derived from an EMBL/GenBank/DDBJ whole genome shotgun (WGS) entry which is preliminary data.</text>
</comment>
<feature type="chain" id="PRO_5038545874" description="Lipoprotein LpqB N-terminal domain-containing protein" evidence="1">
    <location>
        <begin position="25"/>
        <end position="577"/>
    </location>
</feature>
<dbReference type="PROSITE" id="PS51257">
    <property type="entry name" value="PROKAR_LIPOPROTEIN"/>
    <property type="match status" value="1"/>
</dbReference>
<dbReference type="Proteomes" id="UP000245876">
    <property type="component" value="Unassembled WGS sequence"/>
</dbReference>
<keyword evidence="4" id="KW-1185">Reference proteome</keyword>
<dbReference type="EMBL" id="QFFM01000009">
    <property type="protein sequence ID" value="PWG66071.1"/>
    <property type="molecule type" value="Genomic_DNA"/>
</dbReference>
<feature type="domain" description="Lipoprotein LpqB N-terminal" evidence="2">
    <location>
        <begin position="57"/>
        <end position="188"/>
    </location>
</feature>
<dbReference type="RefSeq" id="WP_109056845.1">
    <property type="nucleotide sequence ID" value="NZ_QFFM01000009.1"/>
</dbReference>
<reference evidence="3 4" key="1">
    <citation type="journal article" date="2018" name="Int. J. Syst. Evol. Microbiol.">
        <title>Bifidobacterium callitrichidarum sp. nov. from the faeces of the emperor tamarin (Saguinus imperator).</title>
        <authorList>
            <person name="Modesto M."/>
            <person name="Michelini S."/>
            <person name="Sansosti M.C."/>
            <person name="De Filippo C."/>
            <person name="Cavalieri D."/>
            <person name="Qvirist L."/>
            <person name="Andlid T."/>
            <person name="Spiezio C."/>
            <person name="Sandri C."/>
            <person name="Pascarelli S."/>
            <person name="Sgorbati B."/>
            <person name="Mattarelli P."/>
        </authorList>
    </citation>
    <scope>NUCLEOTIDE SEQUENCE [LARGE SCALE GENOMIC DNA]</scope>
    <source>
        <strain evidence="3 4">TRI 5</strain>
    </source>
</reference>